<sequence>METNTFKFIFADSTASTFQQFTDMRLQSRSGPALLNLQSSTIPSSTSTSITSTQIGKVQGDASEKQSNY</sequence>
<organism evidence="1 2">
    <name type="scientific">Meloidogyne enterolobii</name>
    <name type="common">Root-knot nematode worm</name>
    <name type="synonym">Meloidogyne mayaguensis</name>
    <dbReference type="NCBI Taxonomy" id="390850"/>
    <lineage>
        <taxon>Eukaryota</taxon>
        <taxon>Metazoa</taxon>
        <taxon>Ecdysozoa</taxon>
        <taxon>Nematoda</taxon>
        <taxon>Chromadorea</taxon>
        <taxon>Rhabditida</taxon>
        <taxon>Tylenchina</taxon>
        <taxon>Tylenchomorpha</taxon>
        <taxon>Tylenchoidea</taxon>
        <taxon>Meloidogynidae</taxon>
        <taxon>Meloidogyninae</taxon>
        <taxon>Meloidogyne</taxon>
    </lineage>
</organism>
<dbReference type="EMBL" id="CAVMJV010000101">
    <property type="protein sequence ID" value="CAK5097152.1"/>
    <property type="molecule type" value="Genomic_DNA"/>
</dbReference>
<protein>
    <submittedName>
        <fullName evidence="1">Uncharacterized protein</fullName>
    </submittedName>
</protein>
<evidence type="ECO:0000313" key="2">
    <source>
        <dbReference type="Proteomes" id="UP001497535"/>
    </source>
</evidence>
<proteinExistence type="predicted"/>
<dbReference type="Proteomes" id="UP001497535">
    <property type="component" value="Unassembled WGS sequence"/>
</dbReference>
<gene>
    <name evidence="1" type="ORF">MENTE1834_LOCUS41321</name>
</gene>
<accession>A0ACB1ARR8</accession>
<name>A0ACB1ARR8_MELEN</name>
<comment type="caution">
    <text evidence="1">The sequence shown here is derived from an EMBL/GenBank/DDBJ whole genome shotgun (WGS) entry which is preliminary data.</text>
</comment>
<evidence type="ECO:0000313" key="1">
    <source>
        <dbReference type="EMBL" id="CAK5097152.1"/>
    </source>
</evidence>
<keyword evidence="2" id="KW-1185">Reference proteome</keyword>
<reference evidence="1" key="1">
    <citation type="submission" date="2023-11" db="EMBL/GenBank/DDBJ databases">
        <authorList>
            <person name="Poullet M."/>
        </authorList>
    </citation>
    <scope>NUCLEOTIDE SEQUENCE</scope>
    <source>
        <strain evidence="1">E1834</strain>
    </source>
</reference>